<dbReference type="Pfam" id="PF01473">
    <property type="entry name" value="Choline_bind_1"/>
    <property type="match status" value="2"/>
</dbReference>
<dbReference type="SUPFAM" id="SSF69360">
    <property type="entry name" value="Cell wall binding repeat"/>
    <property type="match status" value="2"/>
</dbReference>
<keyword evidence="2" id="KW-0677">Repeat</keyword>
<organism evidence="8 9">
    <name type="scientific">[Clostridium] celerecrescens 18A</name>
    <dbReference type="NCBI Taxonomy" id="1286362"/>
    <lineage>
        <taxon>Bacteria</taxon>
        <taxon>Bacillati</taxon>
        <taxon>Bacillota</taxon>
        <taxon>Clostridia</taxon>
        <taxon>Lachnospirales</taxon>
        <taxon>Lachnospiraceae</taxon>
        <taxon>Lacrimispora</taxon>
    </lineage>
</organism>
<dbReference type="EMBL" id="PGET01000001">
    <property type="protein sequence ID" value="PJJ30933.1"/>
    <property type="molecule type" value="Genomic_DNA"/>
</dbReference>
<dbReference type="SMART" id="SM00641">
    <property type="entry name" value="Glyco_25"/>
    <property type="match status" value="1"/>
</dbReference>
<feature type="repeat" description="Cell wall-binding" evidence="5">
    <location>
        <begin position="309"/>
        <end position="328"/>
    </location>
</feature>
<feature type="repeat" description="Cell wall-binding" evidence="5">
    <location>
        <begin position="450"/>
        <end position="469"/>
    </location>
</feature>
<dbReference type="PANTHER" id="PTHR34135">
    <property type="entry name" value="LYSOZYME"/>
    <property type="match status" value="1"/>
</dbReference>
<dbReference type="OrthoDB" id="9783374at2"/>
<reference evidence="8 9" key="1">
    <citation type="submission" date="2017-11" db="EMBL/GenBank/DDBJ databases">
        <title>Understudied soil microbes with underappreciated capabilities: Untangling the Clostridium saccharolyticum group.</title>
        <authorList>
            <person name="Leschine S."/>
        </authorList>
    </citation>
    <scope>NUCLEOTIDE SEQUENCE [LARGE SCALE GENOMIC DNA]</scope>
    <source>
        <strain evidence="8 9">18A</strain>
    </source>
</reference>
<feature type="signal peptide" evidence="7">
    <location>
        <begin position="1"/>
        <end position="23"/>
    </location>
</feature>
<proteinExistence type="inferred from homology"/>
<dbReference type="InterPro" id="IPR018077">
    <property type="entry name" value="Glyco_hydro_fam25_subgr"/>
</dbReference>
<accession>A0A2M8ZBW4</accession>
<dbReference type="AlphaFoldDB" id="A0A2M8ZBW4"/>
<feature type="repeat" description="Cell wall-binding" evidence="5">
    <location>
        <begin position="430"/>
        <end position="449"/>
    </location>
</feature>
<dbReference type="Gene3D" id="2.10.270.20">
    <property type="match status" value="1"/>
</dbReference>
<feature type="repeat" description="Cell wall-binding" evidence="5">
    <location>
        <begin position="370"/>
        <end position="389"/>
    </location>
</feature>
<evidence type="ECO:0000313" key="8">
    <source>
        <dbReference type="EMBL" id="PJJ30933.1"/>
    </source>
</evidence>
<evidence type="ECO:0000256" key="1">
    <source>
        <dbReference type="ARBA" id="ARBA00010646"/>
    </source>
</evidence>
<sequence length="601" mass="66296">MRHKKLGIRFAAAALCAFMGMSAGFGPAMNSWAAGYEKVNGHYQLANGTVIEEVIARGIDVSRWQGNVNWASVAADDVSFVMLGTRSKGVVDPYFHTNVQGASAAGLKVGAYIYSLATTPDMAREEADFVLSLVKDYPISFPIAFDAEDSATLGTLPPAQVSEIINAFCQRIADAGYYPIVYANDYWLSNKIDLSNMHYDVWVARYEAKHVYSNPIMWQVTSTGSINGINGNVDIDFLYKDLTPKLPGNMWRTIGGKTYYYQNYSIQKNTWINDGSGWFYMNEEGLTATGWVDKDGLRYYLDETSGRMNTGWKQLSDKWYFFNQSGSMNTGWLTDNGSRYYLGSDGIMTTGWQELNGQYYYLDPSSGQMATGWKNLNNKWYFLQENGVMSTGWLDNNGARYYLNNDGSMATGWHTDGSSKYYLAGNGAVSIGWQLIDNSWYFFNQNGAMTTGWINPDGNWYYIGNDGKMQSGWLEERGAKYYLSASSGKMTVGWRQVDGYWYYFGGSGAMATGMTQVGGQQYYLNPADGKMAASATFVLDGVSYTADANGVCTVTPQTATDQPEGTSTPESQAGQAGQTGTKTAPTDSATNQTKEIGPGIH</sequence>
<dbReference type="InterPro" id="IPR017853">
    <property type="entry name" value="GH"/>
</dbReference>
<dbReference type="PROSITE" id="PS51170">
    <property type="entry name" value="CW"/>
    <property type="match status" value="8"/>
</dbReference>
<name>A0A2M8ZBW4_9FIRM</name>
<dbReference type="InterPro" id="IPR002053">
    <property type="entry name" value="Glyco_hydro_25"/>
</dbReference>
<evidence type="ECO:0000313" key="9">
    <source>
        <dbReference type="Proteomes" id="UP000231092"/>
    </source>
</evidence>
<feature type="repeat" description="Cell wall-binding" evidence="5">
    <location>
        <begin position="390"/>
        <end position="409"/>
    </location>
</feature>
<dbReference type="PROSITE" id="PS51904">
    <property type="entry name" value="GLYCOSYL_HYDROL_F25_2"/>
    <property type="match status" value="1"/>
</dbReference>
<dbReference type="CDD" id="cd06414">
    <property type="entry name" value="GH25_LytC-like"/>
    <property type="match status" value="1"/>
</dbReference>
<dbReference type="Gene3D" id="3.20.20.80">
    <property type="entry name" value="Glycosidases"/>
    <property type="match status" value="1"/>
</dbReference>
<dbReference type="RefSeq" id="WP_100307126.1">
    <property type="nucleotide sequence ID" value="NZ_PGET01000001.1"/>
</dbReference>
<keyword evidence="4" id="KW-0326">Glycosidase</keyword>
<protein>
    <submittedName>
        <fullName evidence="8">Glucan-binding YG repeat protein</fullName>
    </submittedName>
</protein>
<feature type="region of interest" description="Disordered" evidence="6">
    <location>
        <begin position="555"/>
        <end position="601"/>
    </location>
</feature>
<evidence type="ECO:0000256" key="5">
    <source>
        <dbReference type="PROSITE-ProRule" id="PRU00591"/>
    </source>
</evidence>
<evidence type="ECO:0000256" key="3">
    <source>
        <dbReference type="ARBA" id="ARBA00022801"/>
    </source>
</evidence>
<evidence type="ECO:0000256" key="7">
    <source>
        <dbReference type="SAM" id="SignalP"/>
    </source>
</evidence>
<dbReference type="Pfam" id="PF01183">
    <property type="entry name" value="Glyco_hydro_25"/>
    <property type="match status" value="1"/>
</dbReference>
<feature type="compositionally biased region" description="Polar residues" evidence="6">
    <location>
        <begin position="555"/>
        <end position="594"/>
    </location>
</feature>
<keyword evidence="7" id="KW-0732">Signal</keyword>
<comment type="similarity">
    <text evidence="1">Belongs to the glycosyl hydrolase 25 family.</text>
</comment>
<dbReference type="Pfam" id="PF19127">
    <property type="entry name" value="Choline_bind_3"/>
    <property type="match status" value="4"/>
</dbReference>
<evidence type="ECO:0000256" key="2">
    <source>
        <dbReference type="ARBA" id="ARBA00022737"/>
    </source>
</evidence>
<dbReference type="InterPro" id="IPR018337">
    <property type="entry name" value="Cell_wall/Cho-bd_repeat"/>
</dbReference>
<evidence type="ECO:0000256" key="6">
    <source>
        <dbReference type="SAM" id="MobiDB-lite"/>
    </source>
</evidence>
<dbReference type="GO" id="GO:0003796">
    <property type="term" value="F:lysozyme activity"/>
    <property type="evidence" value="ECO:0007669"/>
    <property type="project" value="InterPro"/>
</dbReference>
<dbReference type="GO" id="GO:0016998">
    <property type="term" value="P:cell wall macromolecule catabolic process"/>
    <property type="evidence" value="ECO:0007669"/>
    <property type="project" value="InterPro"/>
</dbReference>
<feature type="repeat" description="Cell wall-binding" evidence="5">
    <location>
        <begin position="491"/>
        <end position="510"/>
    </location>
</feature>
<dbReference type="Proteomes" id="UP000231092">
    <property type="component" value="Unassembled WGS sequence"/>
</dbReference>
<feature type="repeat" description="Cell wall-binding" evidence="5">
    <location>
        <begin position="329"/>
        <end position="348"/>
    </location>
</feature>
<comment type="caution">
    <text evidence="8">The sequence shown here is derived from an EMBL/GenBank/DDBJ whole genome shotgun (WGS) entry which is preliminary data.</text>
</comment>
<evidence type="ECO:0000256" key="4">
    <source>
        <dbReference type="ARBA" id="ARBA00023295"/>
    </source>
</evidence>
<gene>
    <name evidence="8" type="ORF">H171_4554</name>
</gene>
<dbReference type="PANTHER" id="PTHR34135:SF2">
    <property type="entry name" value="LYSOZYME"/>
    <property type="match status" value="1"/>
</dbReference>
<feature type="repeat" description="Cell wall-binding" evidence="5">
    <location>
        <begin position="349"/>
        <end position="368"/>
    </location>
</feature>
<dbReference type="Gene3D" id="2.10.270.10">
    <property type="entry name" value="Cholin Binding"/>
    <property type="match status" value="4"/>
</dbReference>
<dbReference type="GO" id="GO:0016052">
    <property type="term" value="P:carbohydrate catabolic process"/>
    <property type="evidence" value="ECO:0007669"/>
    <property type="project" value="TreeGrafter"/>
</dbReference>
<dbReference type="GO" id="GO:0009253">
    <property type="term" value="P:peptidoglycan catabolic process"/>
    <property type="evidence" value="ECO:0007669"/>
    <property type="project" value="InterPro"/>
</dbReference>
<keyword evidence="3" id="KW-0378">Hydrolase</keyword>
<dbReference type="SUPFAM" id="SSF51445">
    <property type="entry name" value="(Trans)glycosidases"/>
    <property type="match status" value="1"/>
</dbReference>
<feature type="chain" id="PRO_5039025112" evidence="7">
    <location>
        <begin position="24"/>
        <end position="601"/>
    </location>
</feature>